<evidence type="ECO:0000313" key="6">
    <source>
        <dbReference type="RefSeq" id="XP_009790900.1"/>
    </source>
</evidence>
<dbReference type="SUPFAM" id="SSF54695">
    <property type="entry name" value="POZ domain"/>
    <property type="match status" value="1"/>
</dbReference>
<dbReference type="STRING" id="4096.A0A1U7XWN0"/>
<comment type="similarity">
    <text evidence="2">Belongs to the SKP1 family.</text>
</comment>
<feature type="domain" description="SKP1 component POZ" evidence="4">
    <location>
        <begin position="1"/>
        <end position="32"/>
    </location>
</feature>
<evidence type="ECO:0000313" key="5">
    <source>
        <dbReference type="Proteomes" id="UP000189701"/>
    </source>
</evidence>
<dbReference type="GO" id="GO:0016567">
    <property type="term" value="P:protein ubiquitination"/>
    <property type="evidence" value="ECO:0007669"/>
    <property type="project" value="UniProtKB-UniPathway"/>
</dbReference>
<dbReference type="UniPathway" id="UPA00143"/>
<organism evidence="5 6">
    <name type="scientific">Nicotiana sylvestris</name>
    <name type="common">Wood tobacco</name>
    <name type="synonym">South American tobacco</name>
    <dbReference type="NCBI Taxonomy" id="4096"/>
    <lineage>
        <taxon>Eukaryota</taxon>
        <taxon>Viridiplantae</taxon>
        <taxon>Streptophyta</taxon>
        <taxon>Embryophyta</taxon>
        <taxon>Tracheophyta</taxon>
        <taxon>Spermatophyta</taxon>
        <taxon>Magnoliopsida</taxon>
        <taxon>eudicotyledons</taxon>
        <taxon>Gunneridae</taxon>
        <taxon>Pentapetalae</taxon>
        <taxon>asterids</taxon>
        <taxon>lamiids</taxon>
        <taxon>Solanales</taxon>
        <taxon>Solanaceae</taxon>
        <taxon>Nicotianoideae</taxon>
        <taxon>Nicotianeae</taxon>
        <taxon>Nicotiana</taxon>
    </lineage>
</organism>
<dbReference type="eggNOG" id="KOG1724">
    <property type="taxonomic scope" value="Eukaryota"/>
</dbReference>
<dbReference type="InterPro" id="IPR016073">
    <property type="entry name" value="Skp1_comp_POZ"/>
</dbReference>
<evidence type="ECO:0000256" key="2">
    <source>
        <dbReference type="ARBA" id="ARBA00009993"/>
    </source>
</evidence>
<dbReference type="InterPro" id="IPR011333">
    <property type="entry name" value="SKP1/BTB/POZ_sf"/>
</dbReference>
<gene>
    <name evidence="6" type="primary">LOC104238276</name>
</gene>
<evidence type="ECO:0000256" key="1">
    <source>
        <dbReference type="ARBA" id="ARBA00004906"/>
    </source>
</evidence>
<dbReference type="GO" id="GO:0009867">
    <property type="term" value="P:jasmonic acid mediated signaling pathway"/>
    <property type="evidence" value="ECO:0007669"/>
    <property type="project" value="UniProtKB-ARBA"/>
</dbReference>
<accession>A0A1U7XWN0</accession>
<keyword evidence="3" id="KW-0833">Ubl conjugation pathway</keyword>
<dbReference type="Pfam" id="PF03931">
    <property type="entry name" value="Skp1_POZ"/>
    <property type="match status" value="1"/>
</dbReference>
<dbReference type="AlphaFoldDB" id="A0A1U7XWN0"/>
<comment type="pathway">
    <text evidence="1">Protein modification; protein ubiquitination.</text>
</comment>
<dbReference type="InterPro" id="IPR001232">
    <property type="entry name" value="SKP1-like"/>
</dbReference>
<dbReference type="SUPFAM" id="SSF81382">
    <property type="entry name" value="Skp1 dimerisation domain-like"/>
    <property type="match status" value="1"/>
</dbReference>
<dbReference type="PANTHER" id="PTHR11165">
    <property type="entry name" value="SKP1"/>
    <property type="match status" value="1"/>
</dbReference>
<evidence type="ECO:0000256" key="3">
    <source>
        <dbReference type="ARBA" id="ARBA00022786"/>
    </source>
</evidence>
<keyword evidence="5" id="KW-1185">Reference proteome</keyword>
<sequence length="89" mass="10021">MVEHDDASSIIPLPNVDTKTLVKIIEYLKKHAEISGSDEEEIKKTKSKDFDKEFVSVKMQRLVNIIFAANFLHIKALLGHCAQAIADKI</sequence>
<dbReference type="GO" id="GO:0006511">
    <property type="term" value="P:ubiquitin-dependent protein catabolic process"/>
    <property type="evidence" value="ECO:0007669"/>
    <property type="project" value="InterPro"/>
</dbReference>
<dbReference type="SMART" id="SM00512">
    <property type="entry name" value="Skp1"/>
    <property type="match status" value="1"/>
</dbReference>
<proteinExistence type="inferred from homology"/>
<name>A0A1U7XWN0_NICSY</name>
<protein>
    <submittedName>
        <fullName evidence="6">SKP1-like protein 1A</fullName>
    </submittedName>
</protein>
<dbReference type="InterPro" id="IPR036296">
    <property type="entry name" value="SKP1-like_dim_sf"/>
</dbReference>
<dbReference type="RefSeq" id="XP_009790900.1">
    <property type="nucleotide sequence ID" value="XM_009792598.1"/>
</dbReference>
<reference evidence="6" key="2">
    <citation type="submission" date="2025-08" db="UniProtKB">
        <authorList>
            <consortium name="RefSeq"/>
        </authorList>
    </citation>
    <scope>IDENTIFICATION</scope>
    <source>
        <tissue evidence="6">Leaf</tissue>
    </source>
</reference>
<dbReference type="InterPro" id="IPR016897">
    <property type="entry name" value="SKP1"/>
</dbReference>
<dbReference type="Proteomes" id="UP000189701">
    <property type="component" value="Unplaced"/>
</dbReference>
<dbReference type="Gene3D" id="3.30.710.10">
    <property type="entry name" value="Potassium Channel Kv1.1, Chain A"/>
    <property type="match status" value="1"/>
</dbReference>
<evidence type="ECO:0000259" key="4">
    <source>
        <dbReference type="Pfam" id="PF03931"/>
    </source>
</evidence>
<reference evidence="5" key="1">
    <citation type="journal article" date="2013" name="Genome Biol.">
        <title>Reference genomes and transcriptomes of Nicotiana sylvestris and Nicotiana tomentosiformis.</title>
        <authorList>
            <person name="Sierro N."/>
            <person name="Battey J.N."/>
            <person name="Ouadi S."/>
            <person name="Bovet L."/>
            <person name="Goepfert S."/>
            <person name="Bakaher N."/>
            <person name="Peitsch M.C."/>
            <person name="Ivanov N.V."/>
        </authorList>
    </citation>
    <scope>NUCLEOTIDE SEQUENCE [LARGE SCALE GENOMIC DNA]</scope>
</reference>